<dbReference type="EMBL" id="JBHFFA010000006">
    <property type="protein sequence ID" value="KAL2621619.1"/>
    <property type="molecule type" value="Genomic_DNA"/>
</dbReference>
<dbReference type="AlphaFoldDB" id="A0ABD1Y8D0"/>
<accession>A0ABD1Y8D0</accession>
<name>A0ABD1Y8D0_9MARC</name>
<protein>
    <submittedName>
        <fullName evidence="2">Uncharacterized protein</fullName>
    </submittedName>
</protein>
<reference evidence="2 3" key="1">
    <citation type="submission" date="2024-09" db="EMBL/GenBank/DDBJ databases">
        <title>Chromosome-scale assembly of Riccia fluitans.</title>
        <authorList>
            <person name="Paukszto L."/>
            <person name="Sawicki J."/>
            <person name="Karawczyk K."/>
            <person name="Piernik-Szablinska J."/>
            <person name="Szczecinska M."/>
            <person name="Mazdziarz M."/>
        </authorList>
    </citation>
    <scope>NUCLEOTIDE SEQUENCE [LARGE SCALE GENOMIC DNA]</scope>
    <source>
        <strain evidence="2">Rf_01</strain>
        <tissue evidence="2">Aerial parts of the thallus</tissue>
    </source>
</reference>
<dbReference type="Proteomes" id="UP001605036">
    <property type="component" value="Unassembled WGS sequence"/>
</dbReference>
<feature type="region of interest" description="Disordered" evidence="1">
    <location>
        <begin position="44"/>
        <end position="87"/>
    </location>
</feature>
<comment type="caution">
    <text evidence="2">The sequence shown here is derived from an EMBL/GenBank/DDBJ whole genome shotgun (WGS) entry which is preliminary data.</text>
</comment>
<evidence type="ECO:0000313" key="2">
    <source>
        <dbReference type="EMBL" id="KAL2621619.1"/>
    </source>
</evidence>
<proteinExistence type="predicted"/>
<evidence type="ECO:0000256" key="1">
    <source>
        <dbReference type="SAM" id="MobiDB-lite"/>
    </source>
</evidence>
<keyword evidence="3" id="KW-1185">Reference proteome</keyword>
<organism evidence="2 3">
    <name type="scientific">Riccia fluitans</name>
    <dbReference type="NCBI Taxonomy" id="41844"/>
    <lineage>
        <taxon>Eukaryota</taxon>
        <taxon>Viridiplantae</taxon>
        <taxon>Streptophyta</taxon>
        <taxon>Embryophyta</taxon>
        <taxon>Marchantiophyta</taxon>
        <taxon>Marchantiopsida</taxon>
        <taxon>Marchantiidae</taxon>
        <taxon>Marchantiales</taxon>
        <taxon>Ricciaceae</taxon>
        <taxon>Riccia</taxon>
    </lineage>
</organism>
<evidence type="ECO:0000313" key="3">
    <source>
        <dbReference type="Proteomes" id="UP001605036"/>
    </source>
</evidence>
<sequence length="87" mass="9494">MWAWTRAAAREDLSPLFFDPLKISATEATCASLMFRGASGTLGMQHGAREPSANASDGLQNVRGRSCSEDRGAKKSVAWTPWATRRH</sequence>
<gene>
    <name evidence="2" type="ORF">R1flu_001824</name>
</gene>